<evidence type="ECO:0000313" key="22">
    <source>
        <dbReference type="EMBL" id="KAG7194268.1"/>
    </source>
</evidence>
<evidence type="ECO:0000256" key="12">
    <source>
        <dbReference type="ARBA" id="ARBA00022801"/>
    </source>
</evidence>
<keyword evidence="19" id="KW-0175">Coiled coil</keyword>
<dbReference type="PANTHER" id="PTHR12553:SF49">
    <property type="entry name" value="ZINC PHOSPHODIESTERASE ELAC PROTEIN 2"/>
    <property type="match status" value="1"/>
</dbReference>
<name>A0A9P7VAK5_9ASCO</name>
<evidence type="ECO:0000256" key="2">
    <source>
        <dbReference type="ARBA" id="ARBA00001947"/>
    </source>
</evidence>
<evidence type="ECO:0000256" key="6">
    <source>
        <dbReference type="ARBA" id="ARBA00012477"/>
    </source>
</evidence>
<keyword evidence="11" id="KW-0255">Endonuclease</keyword>
<evidence type="ECO:0000256" key="19">
    <source>
        <dbReference type="SAM" id="Coils"/>
    </source>
</evidence>
<evidence type="ECO:0000256" key="8">
    <source>
        <dbReference type="ARBA" id="ARBA00022694"/>
    </source>
</evidence>
<dbReference type="PANTHER" id="PTHR12553">
    <property type="entry name" value="ZINC PHOSPHODIESTERASE ELAC PROTEIN 2"/>
    <property type="match status" value="1"/>
</dbReference>
<dbReference type="SUPFAM" id="SSF56281">
    <property type="entry name" value="Metallo-hydrolase/oxidoreductase"/>
    <property type="match status" value="2"/>
</dbReference>
<dbReference type="GO" id="GO:0005739">
    <property type="term" value="C:mitochondrion"/>
    <property type="evidence" value="ECO:0007669"/>
    <property type="project" value="TreeGrafter"/>
</dbReference>
<accession>A0A9P7VAK5</accession>
<keyword evidence="13" id="KW-0862">Zinc</keyword>
<dbReference type="InterPro" id="IPR036866">
    <property type="entry name" value="RibonucZ/Hydroxyglut_hydro"/>
</dbReference>
<evidence type="ECO:0000256" key="17">
    <source>
        <dbReference type="ARBA" id="ARBA00023906"/>
    </source>
</evidence>
<evidence type="ECO:0000256" key="11">
    <source>
        <dbReference type="ARBA" id="ARBA00022759"/>
    </source>
</evidence>
<evidence type="ECO:0000256" key="14">
    <source>
        <dbReference type="ARBA" id="ARBA00022895"/>
    </source>
</evidence>
<comment type="subcellular location">
    <subcellularLocation>
        <location evidence="4">Chromosome</location>
        <location evidence="4">Telomere</location>
    </subcellularLocation>
    <subcellularLocation>
        <location evidence="3">Nucleus</location>
    </subcellularLocation>
</comment>
<keyword evidence="14" id="KW-0779">Telomere</keyword>
<comment type="function">
    <text evidence="18">Component of the telomerase complex involved in telomere replication. Stimulates RNA/DNA heteroduplex unwinding which favors the telomere replication by the telomerase.</text>
</comment>
<dbReference type="Gene3D" id="2.40.50.960">
    <property type="match status" value="1"/>
</dbReference>
<sequence>MADPEDEGGTPSPFTGSNLYTFATLSHGTSDLRRPCIILSTNEGYRYFFGSIPEGTQRILNEKRVRFPKLRSLFMTGILDDWSKIGGLPGMFLTVGDITKKGLEVVVNSSKIAHYIVATWRYFVFRKGVEFRIVEGKSPIVDGKITVVPVKIGNSADRTVDTLISNKIHTQLQKLTSLMFPLDTSKVNSDDPESYTSDPSTDALHVHTKLPLVSLMVSASLQPSMNYIVKFAPIRGKFNPKRAIELGVPQGRSFAQLTKGEAVESKTGEMVYPDQVMGAPLYLPRVAVIDIPNNSYLKSTLESPVWFSDEHVNEREQYGLVYHFLGPEVDYKLFEYNEFIEKFPHNCHHVISHALLVNDTLMHETSALTVLKLKCLLKNNFNLPYYEDYKSLEGESPLVHKLQSCQAFDVKPGEVQLDDSFVVPHSWEEMFKSSIEPLGQHYQMEDVVNDQPVSLNNNKGSLKDQVQVITLGTGSALPSIHRNVISSIVRIPRVDNGHQSYNSIMFDGGENTLGTMLRTFGHNNKEHFIQVMKELQMVYLSHLHADHHLGIISVVDEWFKYNADNKRKLYLIFPWQYGKFLTEWYELEKQMSSHVDMTRLRYISCEEFLNGGREIEQIPIGEFERLYDSRTPLNLRILKGTNNADTILELYRDLNIQRVDMARALHCSWAYSCSFTFNLDDTSSNENTFKVSYSGDTRPNSEFVHTGRNSDLLIHEASLDNGLMEEAIAKKHSTVIEAIEVARQMNCRNLLLTHFSTRYKETSSMVFDDRRMQQEAQKLGEYLEKTRVKGNIFRSNFSGCELEYKDLNLTFAYDFMIIRLDEMGLQKTKYKEFLNVFPVTDDDFEKRKERELKRLRWVLKSSSTNDMNAIICDGTHHMFVIIPFRPTIVDFELRYQQRITYETVNTHMVVHKARLRFALVQELTQGFRSRPIIGLPIVILEINELAFFLRDKYESNGSDKPFIYETPNYAEVCRGPGKSVTGEDKDDVQEIGQYPTLRSTNPDTGTGVAFEYPSTKSAPERLVADISDVVEHFVLSHGEISYEESLGQLVNKYDIPQTPATTASFEYFDQALDSASALRILLDKLQQRLDRYGEELEQYEHSIWKQESSLNKKAEMLSRISAVLDERNDGLDLYLCTILERKAKLDVIDALITTRLYGECRKFLASYNDVIIPYKEEVDDILQARAIDPTYIPSRRRVYLIMTHSFLEFDRFRRLKHYVASLYKVEYESYIVFLRTIDQLYEEIIRLEPDARKFEFR</sequence>
<comment type="caution">
    <text evidence="22">The sequence shown here is derived from an EMBL/GenBank/DDBJ whole genome shotgun (WGS) entry which is preliminary data.</text>
</comment>
<dbReference type="GO" id="GO:0007004">
    <property type="term" value="P:telomere maintenance via telomerase"/>
    <property type="evidence" value="ECO:0007669"/>
    <property type="project" value="InterPro"/>
</dbReference>
<evidence type="ECO:0000256" key="3">
    <source>
        <dbReference type="ARBA" id="ARBA00004123"/>
    </source>
</evidence>
<keyword evidence="9" id="KW-0540">Nuclease</keyword>
<evidence type="ECO:0000256" key="9">
    <source>
        <dbReference type="ARBA" id="ARBA00022722"/>
    </source>
</evidence>
<evidence type="ECO:0000256" key="7">
    <source>
        <dbReference type="ARBA" id="ARBA00022454"/>
    </source>
</evidence>
<dbReference type="InterPro" id="IPR027794">
    <property type="entry name" value="tRNase_Z_dom"/>
</dbReference>
<keyword evidence="15" id="KW-0539">Nucleus</keyword>
<feature type="coiled-coil region" evidence="19">
    <location>
        <begin position="1075"/>
        <end position="1102"/>
    </location>
</feature>
<keyword evidence="8" id="KW-0819">tRNA processing</keyword>
<dbReference type="EMBL" id="JAHMUF010000008">
    <property type="protein sequence ID" value="KAG7194268.1"/>
    <property type="molecule type" value="Genomic_DNA"/>
</dbReference>
<reference evidence="22" key="1">
    <citation type="submission" date="2021-03" db="EMBL/GenBank/DDBJ databases">
        <authorList>
            <person name="Palmer J.M."/>
        </authorList>
    </citation>
    <scope>NUCLEOTIDE SEQUENCE</scope>
    <source>
        <strain evidence="22">ARV_011</strain>
    </source>
</reference>
<dbReference type="GO" id="GO:0042781">
    <property type="term" value="F:3'-tRNA processing endoribonuclease activity"/>
    <property type="evidence" value="ECO:0007669"/>
    <property type="project" value="UniProtKB-EC"/>
</dbReference>
<dbReference type="InterPro" id="IPR047151">
    <property type="entry name" value="RNZ2-like"/>
</dbReference>
<evidence type="ECO:0000256" key="13">
    <source>
        <dbReference type="ARBA" id="ARBA00022833"/>
    </source>
</evidence>
<dbReference type="AlphaFoldDB" id="A0A9P7VAK5"/>
<dbReference type="RefSeq" id="XP_043049815.1">
    <property type="nucleotide sequence ID" value="XM_043195642.1"/>
</dbReference>
<evidence type="ECO:0000259" key="21">
    <source>
        <dbReference type="Pfam" id="PF13691"/>
    </source>
</evidence>
<evidence type="ECO:0000313" key="23">
    <source>
        <dbReference type="Proteomes" id="UP000790833"/>
    </source>
</evidence>
<dbReference type="InterPro" id="IPR019437">
    <property type="entry name" value="TPP1/Est3"/>
</dbReference>
<evidence type="ECO:0000256" key="5">
    <source>
        <dbReference type="ARBA" id="ARBA00007823"/>
    </source>
</evidence>
<keyword evidence="23" id="KW-1185">Reference proteome</keyword>
<feature type="domain" description="tRNase Z endonuclease" evidence="21">
    <location>
        <begin position="24"/>
        <end position="87"/>
    </location>
</feature>
<feature type="domain" description="Shelterin complex subunit TPP1/Est3" evidence="20">
    <location>
        <begin position="832"/>
        <end position="956"/>
    </location>
</feature>
<dbReference type="GO" id="GO:0046872">
    <property type="term" value="F:metal ion binding"/>
    <property type="evidence" value="ECO:0007669"/>
    <property type="project" value="UniProtKB-KW"/>
</dbReference>
<proteinExistence type="inferred from homology"/>
<evidence type="ECO:0000256" key="4">
    <source>
        <dbReference type="ARBA" id="ARBA00004574"/>
    </source>
</evidence>
<comment type="similarity">
    <text evidence="5">Belongs to the RNase Z family.</text>
</comment>
<comment type="similarity">
    <text evidence="16">Belongs to the EST3 family.</text>
</comment>
<keyword evidence="10" id="KW-0479">Metal-binding</keyword>
<evidence type="ECO:0000256" key="18">
    <source>
        <dbReference type="ARBA" id="ARBA00024878"/>
    </source>
</evidence>
<evidence type="ECO:0000256" key="16">
    <source>
        <dbReference type="ARBA" id="ARBA00023777"/>
    </source>
</evidence>
<evidence type="ECO:0000256" key="15">
    <source>
        <dbReference type="ARBA" id="ARBA00023242"/>
    </source>
</evidence>
<dbReference type="Pfam" id="PF13691">
    <property type="entry name" value="Lactamase_B_4"/>
    <property type="match status" value="1"/>
</dbReference>
<dbReference type="GeneID" id="66118369"/>
<evidence type="ECO:0000259" key="20">
    <source>
        <dbReference type="Pfam" id="PF10341"/>
    </source>
</evidence>
<keyword evidence="12" id="KW-0378">Hydrolase</keyword>
<evidence type="ECO:0000256" key="1">
    <source>
        <dbReference type="ARBA" id="ARBA00000402"/>
    </source>
</evidence>
<comment type="cofactor">
    <cofactor evidence="2">
        <name>Zn(2+)</name>
        <dbReference type="ChEBI" id="CHEBI:29105"/>
    </cofactor>
</comment>
<dbReference type="GO" id="GO:0000781">
    <property type="term" value="C:chromosome, telomeric region"/>
    <property type="evidence" value="ECO:0007669"/>
    <property type="project" value="UniProtKB-SubCell"/>
</dbReference>
<dbReference type="EC" id="3.1.26.11" evidence="6"/>
<dbReference type="Pfam" id="PF10341">
    <property type="entry name" value="TPP1"/>
    <property type="match status" value="1"/>
</dbReference>
<dbReference type="CDD" id="cd07718">
    <property type="entry name" value="RNaseZ_ELAC1_ELAC2-C-term-like_MBL-fold"/>
    <property type="match status" value="1"/>
</dbReference>
<protein>
    <recommendedName>
        <fullName evidence="17">Telomere replication protein EST3</fullName>
        <ecNumber evidence="6">3.1.26.11</ecNumber>
    </recommendedName>
</protein>
<dbReference type="Gene3D" id="3.60.15.10">
    <property type="entry name" value="Ribonuclease Z/Hydroxyacylglutathione hydrolase-like"/>
    <property type="match status" value="2"/>
</dbReference>
<dbReference type="GO" id="GO:0042162">
    <property type="term" value="F:telomeric DNA binding"/>
    <property type="evidence" value="ECO:0007669"/>
    <property type="project" value="InterPro"/>
</dbReference>
<dbReference type="OrthoDB" id="527344at2759"/>
<organism evidence="22 23">
    <name type="scientific">Scheffersomyces spartinae</name>
    <dbReference type="NCBI Taxonomy" id="45513"/>
    <lineage>
        <taxon>Eukaryota</taxon>
        <taxon>Fungi</taxon>
        <taxon>Dikarya</taxon>
        <taxon>Ascomycota</taxon>
        <taxon>Saccharomycotina</taxon>
        <taxon>Pichiomycetes</taxon>
        <taxon>Debaryomycetaceae</taxon>
        <taxon>Scheffersomyces</taxon>
    </lineage>
</organism>
<gene>
    <name evidence="22" type="ORF">KQ657_004995</name>
</gene>
<dbReference type="Proteomes" id="UP000790833">
    <property type="component" value="Unassembled WGS sequence"/>
</dbReference>
<dbReference type="GO" id="GO:0005697">
    <property type="term" value="C:telomerase holoenzyme complex"/>
    <property type="evidence" value="ECO:0007669"/>
    <property type="project" value="InterPro"/>
</dbReference>
<evidence type="ECO:0000256" key="10">
    <source>
        <dbReference type="ARBA" id="ARBA00022723"/>
    </source>
</evidence>
<comment type="catalytic activity">
    <reaction evidence="1">
        <text>Endonucleolytic cleavage of RNA, removing extra 3' nucleotides from tRNA precursor, generating 3' termini of tRNAs. A 3'-hydroxy group is left at the tRNA terminus and a 5'-phosphoryl group is left at the trailer molecule.</text>
        <dbReference type="EC" id="3.1.26.11"/>
    </reaction>
</comment>
<keyword evidence="7" id="KW-0158">Chromosome</keyword>
<dbReference type="GO" id="GO:1990180">
    <property type="term" value="P:mitochondrial tRNA 3'-end processing"/>
    <property type="evidence" value="ECO:0007669"/>
    <property type="project" value="TreeGrafter"/>
</dbReference>